<dbReference type="GO" id="GO:0016579">
    <property type="term" value="P:protein deubiquitination"/>
    <property type="evidence" value="ECO:0007669"/>
    <property type="project" value="InterPro"/>
</dbReference>
<evidence type="ECO:0000259" key="9">
    <source>
        <dbReference type="PROSITE" id="PS50235"/>
    </source>
</evidence>
<dbReference type="InterPro" id="IPR038765">
    <property type="entry name" value="Papain-like_cys_pep_sf"/>
</dbReference>
<dbReference type="InterPro" id="IPR001394">
    <property type="entry name" value="Peptidase_C19_UCH"/>
</dbReference>
<reference evidence="10 11" key="1">
    <citation type="submission" date="2014-03" db="EMBL/GenBank/DDBJ databases">
        <authorList>
            <person name="Sibley D."/>
            <person name="Venepally P."/>
            <person name="Karamycheva S."/>
            <person name="Hadjithomas M."/>
            <person name="Khan A."/>
            <person name="Brunk B."/>
            <person name="Roos D."/>
            <person name="Caler E."/>
            <person name="Lorenzi H."/>
        </authorList>
    </citation>
    <scope>NUCLEOTIDE SEQUENCE [LARGE SCALE GENOMIC DNA]</scope>
    <source>
        <strain evidence="11">p89</strain>
    </source>
</reference>
<dbReference type="InterPro" id="IPR050164">
    <property type="entry name" value="Peptidase_C19"/>
</dbReference>
<feature type="compositionally biased region" description="Basic residues" evidence="8">
    <location>
        <begin position="341"/>
        <end position="354"/>
    </location>
</feature>
<evidence type="ECO:0000256" key="3">
    <source>
        <dbReference type="ARBA" id="ARBA00012759"/>
    </source>
</evidence>
<dbReference type="Gene3D" id="3.90.70.10">
    <property type="entry name" value="Cysteine proteinases"/>
    <property type="match status" value="1"/>
</dbReference>
<feature type="compositionally biased region" description="Low complexity" evidence="8">
    <location>
        <begin position="188"/>
        <end position="201"/>
    </location>
</feature>
<feature type="domain" description="USP" evidence="9">
    <location>
        <begin position="101"/>
        <end position="388"/>
    </location>
</feature>
<dbReference type="PANTHER" id="PTHR24006">
    <property type="entry name" value="UBIQUITIN CARBOXYL-TERMINAL HYDROLASE"/>
    <property type="match status" value="1"/>
</dbReference>
<dbReference type="GO" id="GO:0004843">
    <property type="term" value="F:cysteine-type deubiquitinase activity"/>
    <property type="evidence" value="ECO:0007669"/>
    <property type="project" value="UniProtKB-EC"/>
</dbReference>
<name>A0A086KDK6_TOXGO</name>
<dbReference type="EMBL" id="AEYI02001017">
    <property type="protein sequence ID" value="KFG42474.1"/>
    <property type="molecule type" value="Genomic_DNA"/>
</dbReference>
<comment type="similarity">
    <text evidence="2">Belongs to the peptidase C19 family.</text>
</comment>
<sequence>MAAVAVSGREAREPPLELASRVCAAPSARKGTRTAQTTSDAVVVALAERKINFVPSAANLVAGGALRQAVPRPPTLPVSQWLFPREALPPPFWTQARQAGAGLRNPSSLCFMNSVLQALAYTPGFAEHLIEGRHSRVCPVAQARRAAARLRRLDDAQSETKQTQARAASEQESRNAREEDARGPTTHSSQGRQREQSSGASDSDKARVSFAFCVLCKLEEQIRLLHRHGGGRVENRFSACVKQFVWKSFRPQRQEDAHEFLRFLLDALIRVREAGSAPLSSPAKKEAPPELWMTSLCGQLFGGWLQSSIRCSRCPYTSVRFDPCLDVPLDLGRNRDNAGPRSKKAQKRVQKLGGHRRHATAGEGVCTLEKALYRFVQKEHLDGDNCYK</sequence>
<dbReference type="OrthoDB" id="420187at2759"/>
<feature type="compositionally biased region" description="Basic and acidic residues" evidence="8">
    <location>
        <begin position="169"/>
        <end position="182"/>
    </location>
</feature>
<dbReference type="Pfam" id="PF00443">
    <property type="entry name" value="UCH"/>
    <property type="match status" value="1"/>
</dbReference>
<dbReference type="PANTHER" id="PTHR24006:SF758">
    <property type="entry name" value="UBIQUITIN CARBOXYL-TERMINAL HYDROLASE 36"/>
    <property type="match status" value="1"/>
</dbReference>
<comment type="caution">
    <text evidence="10">The sequence shown here is derived from an EMBL/GenBank/DDBJ whole genome shotgun (WGS) entry which is preliminary data.</text>
</comment>
<dbReference type="GO" id="GO:0006508">
    <property type="term" value="P:proteolysis"/>
    <property type="evidence" value="ECO:0007669"/>
    <property type="project" value="UniProtKB-KW"/>
</dbReference>
<feature type="region of interest" description="Disordered" evidence="8">
    <location>
        <begin position="149"/>
        <end position="203"/>
    </location>
</feature>
<keyword evidence="7" id="KW-0788">Thiol protease</keyword>
<evidence type="ECO:0000256" key="2">
    <source>
        <dbReference type="ARBA" id="ARBA00009085"/>
    </source>
</evidence>
<accession>A0A086KDK6</accession>
<dbReference type="SUPFAM" id="SSF54001">
    <property type="entry name" value="Cysteine proteinases"/>
    <property type="match status" value="1"/>
</dbReference>
<evidence type="ECO:0000313" key="11">
    <source>
        <dbReference type="Proteomes" id="UP000028828"/>
    </source>
</evidence>
<dbReference type="InterPro" id="IPR028889">
    <property type="entry name" value="USP"/>
</dbReference>
<keyword evidence="4" id="KW-0645">Protease</keyword>
<dbReference type="AlphaFoldDB" id="A0A086KDK6"/>
<dbReference type="GO" id="GO:0005634">
    <property type="term" value="C:nucleus"/>
    <property type="evidence" value="ECO:0007669"/>
    <property type="project" value="TreeGrafter"/>
</dbReference>
<dbReference type="Proteomes" id="UP000028828">
    <property type="component" value="Unassembled WGS sequence"/>
</dbReference>
<proteinExistence type="inferred from homology"/>
<keyword evidence="6 10" id="KW-0378">Hydrolase</keyword>
<protein>
    <recommendedName>
        <fullName evidence="3">ubiquitinyl hydrolase 1</fullName>
        <ecNumber evidence="3">3.4.19.12</ecNumber>
    </recommendedName>
</protein>
<keyword evidence="5" id="KW-0833">Ubl conjugation pathway</keyword>
<evidence type="ECO:0000313" key="10">
    <source>
        <dbReference type="EMBL" id="KFG42474.1"/>
    </source>
</evidence>
<evidence type="ECO:0000256" key="4">
    <source>
        <dbReference type="ARBA" id="ARBA00022670"/>
    </source>
</evidence>
<comment type="catalytic activity">
    <reaction evidence="1">
        <text>Thiol-dependent hydrolysis of ester, thioester, amide, peptide and isopeptide bonds formed by the C-terminal Gly of ubiquitin (a 76-residue protein attached to proteins as an intracellular targeting signal).</text>
        <dbReference type="EC" id="3.4.19.12"/>
    </reaction>
</comment>
<dbReference type="VEuPathDB" id="ToxoDB:TGP89_356180"/>
<evidence type="ECO:0000256" key="8">
    <source>
        <dbReference type="SAM" id="MobiDB-lite"/>
    </source>
</evidence>
<gene>
    <name evidence="10" type="ORF">TGP89_356180</name>
</gene>
<evidence type="ECO:0000256" key="7">
    <source>
        <dbReference type="ARBA" id="ARBA00022807"/>
    </source>
</evidence>
<dbReference type="EC" id="3.4.19.12" evidence="3"/>
<dbReference type="GO" id="GO:0005829">
    <property type="term" value="C:cytosol"/>
    <property type="evidence" value="ECO:0007669"/>
    <property type="project" value="TreeGrafter"/>
</dbReference>
<evidence type="ECO:0000256" key="5">
    <source>
        <dbReference type="ARBA" id="ARBA00022786"/>
    </source>
</evidence>
<feature type="region of interest" description="Disordered" evidence="8">
    <location>
        <begin position="335"/>
        <end position="354"/>
    </location>
</feature>
<evidence type="ECO:0000256" key="6">
    <source>
        <dbReference type="ARBA" id="ARBA00022801"/>
    </source>
</evidence>
<dbReference type="PROSITE" id="PS50235">
    <property type="entry name" value="USP_3"/>
    <property type="match status" value="1"/>
</dbReference>
<organism evidence="10 11">
    <name type="scientific">Toxoplasma gondii p89</name>
    <dbReference type="NCBI Taxonomy" id="943119"/>
    <lineage>
        <taxon>Eukaryota</taxon>
        <taxon>Sar</taxon>
        <taxon>Alveolata</taxon>
        <taxon>Apicomplexa</taxon>
        <taxon>Conoidasida</taxon>
        <taxon>Coccidia</taxon>
        <taxon>Eucoccidiorida</taxon>
        <taxon>Eimeriorina</taxon>
        <taxon>Sarcocystidae</taxon>
        <taxon>Toxoplasma</taxon>
    </lineage>
</organism>
<evidence type="ECO:0000256" key="1">
    <source>
        <dbReference type="ARBA" id="ARBA00000707"/>
    </source>
</evidence>